<organism evidence="1 2">
    <name type="scientific">Gossypium darwinii</name>
    <name type="common">Darwin's cotton</name>
    <name type="synonym">Gossypium barbadense var. darwinii</name>
    <dbReference type="NCBI Taxonomy" id="34276"/>
    <lineage>
        <taxon>Eukaryota</taxon>
        <taxon>Viridiplantae</taxon>
        <taxon>Streptophyta</taxon>
        <taxon>Embryophyta</taxon>
        <taxon>Tracheophyta</taxon>
        <taxon>Spermatophyta</taxon>
        <taxon>Magnoliopsida</taxon>
        <taxon>eudicotyledons</taxon>
        <taxon>Gunneridae</taxon>
        <taxon>Pentapetalae</taxon>
        <taxon>rosids</taxon>
        <taxon>malvids</taxon>
        <taxon>Malvales</taxon>
        <taxon>Malvaceae</taxon>
        <taxon>Malvoideae</taxon>
        <taxon>Gossypium</taxon>
    </lineage>
</organism>
<sequence>MTPVLQGNMYVFKLIRRICGGSSRLYRERCAPEYESPLRGGPLNWPIWHDPVEVHEIITPST</sequence>
<evidence type="ECO:0000313" key="1">
    <source>
        <dbReference type="EMBL" id="TYG52824.1"/>
    </source>
</evidence>
<reference evidence="1 2" key="1">
    <citation type="submission" date="2019-06" db="EMBL/GenBank/DDBJ databases">
        <title>WGS assembly of Gossypium darwinii.</title>
        <authorList>
            <person name="Chen Z.J."/>
            <person name="Sreedasyam A."/>
            <person name="Ando A."/>
            <person name="Song Q."/>
            <person name="De L."/>
            <person name="Hulse-Kemp A."/>
            <person name="Ding M."/>
            <person name="Ye W."/>
            <person name="Kirkbride R."/>
            <person name="Jenkins J."/>
            <person name="Plott C."/>
            <person name="Lovell J."/>
            <person name="Lin Y.-M."/>
            <person name="Vaughn R."/>
            <person name="Liu B."/>
            <person name="Li W."/>
            <person name="Simpson S."/>
            <person name="Scheffler B."/>
            <person name="Saski C."/>
            <person name="Grover C."/>
            <person name="Hu G."/>
            <person name="Conover J."/>
            <person name="Carlson J."/>
            <person name="Shu S."/>
            <person name="Boston L."/>
            <person name="Williams M."/>
            <person name="Peterson D."/>
            <person name="Mcgee K."/>
            <person name="Jones D."/>
            <person name="Wendel J."/>
            <person name="Stelly D."/>
            <person name="Grimwood J."/>
            <person name="Schmutz J."/>
        </authorList>
    </citation>
    <scope>NUCLEOTIDE SEQUENCE [LARGE SCALE GENOMIC DNA]</scope>
    <source>
        <strain evidence="1">1808015.09</strain>
    </source>
</reference>
<name>A0A5D2B615_GOSDA</name>
<accession>A0A5D2B615</accession>
<dbReference type="AlphaFoldDB" id="A0A5D2B615"/>
<dbReference type="Proteomes" id="UP000323506">
    <property type="component" value="Chromosome D09"/>
</dbReference>
<keyword evidence="2" id="KW-1185">Reference proteome</keyword>
<evidence type="ECO:0000313" key="2">
    <source>
        <dbReference type="Proteomes" id="UP000323506"/>
    </source>
</evidence>
<protein>
    <submittedName>
        <fullName evidence="1">Uncharacterized protein</fullName>
    </submittedName>
</protein>
<proteinExistence type="predicted"/>
<gene>
    <name evidence="1" type="ORF">ES288_D09G059600v1</name>
</gene>
<dbReference type="EMBL" id="CM017709">
    <property type="protein sequence ID" value="TYG52824.1"/>
    <property type="molecule type" value="Genomic_DNA"/>
</dbReference>